<gene>
    <name evidence="1" type="ORF">BCV72DRAFT_331330</name>
</gene>
<organism evidence="1">
    <name type="scientific">Rhizopus microsporus var. microsporus</name>
    <dbReference type="NCBI Taxonomy" id="86635"/>
    <lineage>
        <taxon>Eukaryota</taxon>
        <taxon>Fungi</taxon>
        <taxon>Fungi incertae sedis</taxon>
        <taxon>Mucoromycota</taxon>
        <taxon>Mucoromycotina</taxon>
        <taxon>Mucoromycetes</taxon>
        <taxon>Mucorales</taxon>
        <taxon>Mucorineae</taxon>
        <taxon>Rhizopodaceae</taxon>
        <taxon>Rhizopus</taxon>
    </lineage>
</organism>
<dbReference type="VEuPathDB" id="FungiDB:BCV72DRAFT_331330"/>
<proteinExistence type="predicted"/>
<dbReference type="OrthoDB" id="10366007at2759"/>
<dbReference type="EMBL" id="KV921947">
    <property type="protein sequence ID" value="ORE05345.1"/>
    <property type="molecule type" value="Genomic_DNA"/>
</dbReference>
<accession>A0A1X0QZY3</accession>
<dbReference type="AlphaFoldDB" id="A0A1X0QZY3"/>
<evidence type="ECO:0000313" key="1">
    <source>
        <dbReference type="EMBL" id="ORE05345.1"/>
    </source>
</evidence>
<sequence length="350" mass="40965">MNENFIDNIESLVRQIVFNIIFLYCGRWKEDNRWQYLDITSSTLKAWLDYDILHVTDAVLSEFNKLLDETHTEDYTYLSPIQLRCLSRCYLYKAEHASINCKWSEAQEFFVKSNDIIKAVPYEMIEEHIIYTHHMLLCTGIDMMKAVNITSVDVLRWISNIRFIAGSRRLPIHLQEYFLELIVQCAQKDDLVINQEDSCVLQQVLDQFSARDSRNHVKYYPAKICAVLKTCSVSQMAIETTFFEMVENIIISETSQIAILRLIINKVSQRISAMSIMDGIELLIRRHQEVQHVSVGNFYLFKIYTLYELAIENDNENYEDVIKSVMDGIYLVAKDFDKMDLASIQLVIEI</sequence>
<dbReference type="Proteomes" id="UP000242414">
    <property type="component" value="Unassembled WGS sequence"/>
</dbReference>
<name>A0A1X0QZY3_RHIZD</name>
<protein>
    <submittedName>
        <fullName evidence="1">Uncharacterized protein</fullName>
    </submittedName>
</protein>
<reference evidence="1" key="1">
    <citation type="journal article" date="2016" name="Proc. Natl. Acad. Sci. U.S.A.">
        <title>Lipid metabolic changes in an early divergent fungus govern the establishment of a mutualistic symbiosis with endobacteria.</title>
        <authorList>
            <person name="Lastovetsky O.A."/>
            <person name="Gaspar M.L."/>
            <person name="Mondo S.J."/>
            <person name="LaButti K.M."/>
            <person name="Sandor L."/>
            <person name="Grigoriev I.V."/>
            <person name="Henry S.A."/>
            <person name="Pawlowska T.E."/>
        </authorList>
    </citation>
    <scope>NUCLEOTIDE SEQUENCE [LARGE SCALE GENOMIC DNA]</scope>
    <source>
        <strain evidence="1">ATCC 52814</strain>
    </source>
</reference>